<evidence type="ECO:0000313" key="3">
    <source>
        <dbReference type="Proteomes" id="UP000824120"/>
    </source>
</evidence>
<feature type="non-terminal residue" evidence="2">
    <location>
        <position position="1"/>
    </location>
</feature>
<evidence type="ECO:0008006" key="4">
    <source>
        <dbReference type="Google" id="ProtNLM"/>
    </source>
</evidence>
<feature type="transmembrane region" description="Helical" evidence="1">
    <location>
        <begin position="163"/>
        <end position="184"/>
    </location>
</feature>
<name>A0A9J6B070_SOLCO</name>
<dbReference type="AlphaFoldDB" id="A0A9J6B070"/>
<protein>
    <recommendedName>
        <fullName evidence="4">LITAF domain-containing protein</fullName>
    </recommendedName>
</protein>
<keyword evidence="1" id="KW-0812">Transmembrane</keyword>
<keyword evidence="3" id="KW-1185">Reference proteome</keyword>
<keyword evidence="1" id="KW-0472">Membrane</keyword>
<reference evidence="2 3" key="1">
    <citation type="submission" date="2020-09" db="EMBL/GenBank/DDBJ databases">
        <title>De no assembly of potato wild relative species, Solanum commersonii.</title>
        <authorList>
            <person name="Cho K."/>
        </authorList>
    </citation>
    <scope>NUCLEOTIDE SEQUENCE [LARGE SCALE GENOMIC DNA]</scope>
    <source>
        <strain evidence="2">LZ3.2</strain>
        <tissue evidence="2">Leaf</tissue>
    </source>
</reference>
<feature type="transmembrane region" description="Helical" evidence="1">
    <location>
        <begin position="129"/>
        <end position="151"/>
    </location>
</feature>
<sequence>TSVWRKPITRYQTSVISTYNTLSTVFNNHFYRCYNYNDTFHITFIIDMSFFFRCPSCFYHQVLNNYTIILTIVKLIPRRFSSTQLRSPTLTSFIDSPTSVKSFESSKNCPICRRNLRLIQRRVNCLVRISFTMIVLSHGLLIIILVPFAGINCRKKMKKKLKTICKVFWMVKLLIQNFKLIILIRRKCTMKIVIS</sequence>
<gene>
    <name evidence="2" type="ORF">H5410_001801</name>
</gene>
<comment type="caution">
    <text evidence="2">The sequence shown here is derived from an EMBL/GenBank/DDBJ whole genome shotgun (WGS) entry which is preliminary data.</text>
</comment>
<evidence type="ECO:0000313" key="2">
    <source>
        <dbReference type="EMBL" id="KAG5630084.1"/>
    </source>
</evidence>
<evidence type="ECO:0000256" key="1">
    <source>
        <dbReference type="SAM" id="Phobius"/>
    </source>
</evidence>
<dbReference type="Proteomes" id="UP000824120">
    <property type="component" value="Chromosome 1"/>
</dbReference>
<dbReference type="EMBL" id="JACXVP010000001">
    <property type="protein sequence ID" value="KAG5630084.1"/>
    <property type="molecule type" value="Genomic_DNA"/>
</dbReference>
<organism evidence="2 3">
    <name type="scientific">Solanum commersonii</name>
    <name type="common">Commerson's wild potato</name>
    <name type="synonym">Commerson's nightshade</name>
    <dbReference type="NCBI Taxonomy" id="4109"/>
    <lineage>
        <taxon>Eukaryota</taxon>
        <taxon>Viridiplantae</taxon>
        <taxon>Streptophyta</taxon>
        <taxon>Embryophyta</taxon>
        <taxon>Tracheophyta</taxon>
        <taxon>Spermatophyta</taxon>
        <taxon>Magnoliopsida</taxon>
        <taxon>eudicotyledons</taxon>
        <taxon>Gunneridae</taxon>
        <taxon>Pentapetalae</taxon>
        <taxon>asterids</taxon>
        <taxon>lamiids</taxon>
        <taxon>Solanales</taxon>
        <taxon>Solanaceae</taxon>
        <taxon>Solanoideae</taxon>
        <taxon>Solaneae</taxon>
        <taxon>Solanum</taxon>
    </lineage>
</organism>
<keyword evidence="1" id="KW-1133">Transmembrane helix</keyword>
<dbReference type="OrthoDB" id="4348522at2759"/>
<proteinExistence type="predicted"/>
<accession>A0A9J6B070</accession>